<protein>
    <submittedName>
        <fullName evidence="2">(salmon louse) hypothetical protein</fullName>
    </submittedName>
</protein>
<gene>
    <name evidence="2" type="ORF">LSAA_2083</name>
</gene>
<dbReference type="PANTHER" id="PTHR33236:SF11">
    <property type="entry name" value="CUB DOMAIN-CONTAINING PROTEIN"/>
    <property type="match status" value="1"/>
</dbReference>
<dbReference type="OrthoDB" id="6361562at2759"/>
<dbReference type="EMBL" id="HG994580">
    <property type="protein sequence ID" value="CAF2775409.1"/>
    <property type="molecule type" value="Genomic_DNA"/>
</dbReference>
<proteinExistence type="predicted"/>
<accession>A0A7R8CGF1</accession>
<dbReference type="Pfam" id="PF26080">
    <property type="entry name" value="CUB_animal"/>
    <property type="match status" value="1"/>
</dbReference>
<dbReference type="PANTHER" id="PTHR33236">
    <property type="entry name" value="INTRAFLAGELLAR TRANSPORT PROTEIN 122 FAMILY PROTEIN-RELATED"/>
    <property type="match status" value="1"/>
</dbReference>
<keyword evidence="3" id="KW-1185">Reference proteome</keyword>
<evidence type="ECO:0000313" key="3">
    <source>
        <dbReference type="Proteomes" id="UP000675881"/>
    </source>
</evidence>
<organism evidence="2 3">
    <name type="scientific">Lepeophtheirus salmonis</name>
    <name type="common">Salmon louse</name>
    <name type="synonym">Caligus salmonis</name>
    <dbReference type="NCBI Taxonomy" id="72036"/>
    <lineage>
        <taxon>Eukaryota</taxon>
        <taxon>Metazoa</taxon>
        <taxon>Ecdysozoa</taxon>
        <taxon>Arthropoda</taxon>
        <taxon>Crustacea</taxon>
        <taxon>Multicrustacea</taxon>
        <taxon>Hexanauplia</taxon>
        <taxon>Copepoda</taxon>
        <taxon>Siphonostomatoida</taxon>
        <taxon>Caligidae</taxon>
        <taxon>Lepeophtheirus</taxon>
    </lineage>
</organism>
<feature type="domain" description="CUB" evidence="1">
    <location>
        <begin position="216"/>
        <end position="373"/>
    </location>
</feature>
<evidence type="ECO:0000259" key="1">
    <source>
        <dbReference type="Pfam" id="PF26080"/>
    </source>
</evidence>
<dbReference type="Proteomes" id="UP000675881">
    <property type="component" value="Chromosome 1"/>
</dbReference>
<reference evidence="2" key="1">
    <citation type="submission" date="2021-02" db="EMBL/GenBank/DDBJ databases">
        <authorList>
            <person name="Bekaert M."/>
        </authorList>
    </citation>
    <scope>NUCLEOTIDE SEQUENCE</scope>
    <source>
        <strain evidence="2">IoA-00</strain>
    </source>
</reference>
<dbReference type="InterPro" id="IPR058698">
    <property type="entry name" value="CUB_metazoa"/>
</dbReference>
<name>A0A7R8CGF1_LEPSM</name>
<evidence type="ECO:0000313" key="2">
    <source>
        <dbReference type="EMBL" id="CAF2775409.1"/>
    </source>
</evidence>
<sequence>MDRFSMSLFLLCLFHYSLIILGSEEEALTKNQRESRLLPVFQVIRFRNDACSGGSKNGTCYTSAECESRGGTNGGSCASGFGVCCTFTSRCSGMSRENCTYFESVGNEQGSCSLTICKCDESVCQLRLDFHAGGAVEVSDQTQCTTDTFTVTNPGGTTPPVICGLNTGEHMYVDASDACNSLVFQFGANAPGVASVQRQWSIKVSQIRNGDISMAPKGCTQYFTGTKGVVRSYNFQGKTHLARQNQNICVRRERGMCRICWAATGEKDFLLSGKEEKGFTKGSVCCGYGEDGMKTSGYDCVIIPGAEKKTGKLANSNAFCGRSKGLVDMTMGDAKTVCSRALPFSIRFVSDKFEFKEEAAKLPNLGFQLAYTQDSCNSRPRLGRTTRVPLGALDLTLKARRFSPVKLHKWSFDERSSEDSPSKSIQELG</sequence>
<dbReference type="AlphaFoldDB" id="A0A7R8CGF1"/>